<proteinExistence type="predicted"/>
<evidence type="ECO:0000259" key="4">
    <source>
        <dbReference type="PROSITE" id="PS50020"/>
    </source>
</evidence>
<feature type="domain" description="PH" evidence="3">
    <location>
        <begin position="222"/>
        <end position="321"/>
    </location>
</feature>
<feature type="compositionally biased region" description="Polar residues" evidence="2">
    <location>
        <begin position="1109"/>
        <end position="1119"/>
    </location>
</feature>
<feature type="domain" description="WW" evidence="4">
    <location>
        <begin position="50"/>
        <end position="83"/>
    </location>
</feature>
<dbReference type="PROSITE" id="PS01159">
    <property type="entry name" value="WW_DOMAIN_1"/>
    <property type="match status" value="1"/>
</dbReference>
<dbReference type="SMART" id="SM00233">
    <property type="entry name" value="PH"/>
    <property type="match status" value="1"/>
</dbReference>
<dbReference type="InterPro" id="IPR057971">
    <property type="entry name" value="PKHA4-7_TBCA"/>
</dbReference>
<accession>A0A2I4D3V3</accession>
<feature type="region of interest" description="Disordered" evidence="2">
    <location>
        <begin position="1197"/>
        <end position="1217"/>
    </location>
</feature>
<dbReference type="GeneID" id="106534742"/>
<feature type="compositionally biased region" description="Basic and acidic residues" evidence="2">
    <location>
        <begin position="1052"/>
        <end position="1062"/>
    </location>
</feature>
<feature type="region of interest" description="Disordered" evidence="2">
    <location>
        <begin position="161"/>
        <end position="219"/>
    </location>
</feature>
<feature type="compositionally biased region" description="Basic and acidic residues" evidence="2">
    <location>
        <begin position="363"/>
        <end position="372"/>
    </location>
</feature>
<dbReference type="RefSeq" id="XP_013886928.1">
    <property type="nucleotide sequence ID" value="XM_014031474.1"/>
</dbReference>
<feature type="domain" description="WW" evidence="4">
    <location>
        <begin position="95"/>
        <end position="128"/>
    </location>
</feature>
<dbReference type="PANTHER" id="PTHR12752:SF3">
    <property type="entry name" value="PLECKSTRIN HOMOLOGY DOMAIN-CONTAINING FAMILY A MEMBER 5"/>
    <property type="match status" value="1"/>
</dbReference>
<evidence type="ECO:0000313" key="5">
    <source>
        <dbReference type="Proteomes" id="UP000192220"/>
    </source>
</evidence>
<dbReference type="CDD" id="cd13248">
    <property type="entry name" value="PH_PEPP1_2_3"/>
    <property type="match status" value="1"/>
</dbReference>
<dbReference type="Gene3D" id="2.30.29.30">
    <property type="entry name" value="Pleckstrin-homology domain (PH domain)/Phosphotyrosine-binding domain (PTB)"/>
    <property type="match status" value="1"/>
</dbReference>
<keyword evidence="1" id="KW-0175">Coiled coil</keyword>
<feature type="region of interest" description="Disordered" evidence="2">
    <location>
        <begin position="352"/>
        <end position="407"/>
    </location>
</feature>
<dbReference type="SMART" id="SM00456">
    <property type="entry name" value="WW"/>
    <property type="match status" value="2"/>
</dbReference>
<evidence type="ECO:0000256" key="2">
    <source>
        <dbReference type="SAM" id="MobiDB-lite"/>
    </source>
</evidence>
<feature type="coiled-coil region" evidence="1">
    <location>
        <begin position="779"/>
        <end position="806"/>
    </location>
</feature>
<dbReference type="SUPFAM" id="SSF50729">
    <property type="entry name" value="PH domain-like"/>
    <property type="match status" value="1"/>
</dbReference>
<protein>
    <submittedName>
        <fullName evidence="6">Pleckstrin homology domain-containing family A member 5 isoform X1</fullName>
    </submittedName>
</protein>
<dbReference type="Gene3D" id="2.20.70.10">
    <property type="match status" value="2"/>
</dbReference>
<dbReference type="GO" id="GO:0032266">
    <property type="term" value="F:phosphatidylinositol-3-phosphate binding"/>
    <property type="evidence" value="ECO:0007669"/>
    <property type="project" value="TreeGrafter"/>
</dbReference>
<dbReference type="GO" id="GO:0005829">
    <property type="term" value="C:cytosol"/>
    <property type="evidence" value="ECO:0007669"/>
    <property type="project" value="TreeGrafter"/>
</dbReference>
<feature type="region of interest" description="Disordered" evidence="2">
    <location>
        <begin position="1269"/>
        <end position="1297"/>
    </location>
</feature>
<organism evidence="5 6">
    <name type="scientific">Austrofundulus limnaeus</name>
    <name type="common">Annual killifish</name>
    <dbReference type="NCBI Taxonomy" id="52670"/>
    <lineage>
        <taxon>Eukaryota</taxon>
        <taxon>Metazoa</taxon>
        <taxon>Chordata</taxon>
        <taxon>Craniata</taxon>
        <taxon>Vertebrata</taxon>
        <taxon>Euteleostomi</taxon>
        <taxon>Actinopterygii</taxon>
        <taxon>Neopterygii</taxon>
        <taxon>Teleostei</taxon>
        <taxon>Neoteleostei</taxon>
        <taxon>Acanthomorphata</taxon>
        <taxon>Ovalentaria</taxon>
        <taxon>Atherinomorphae</taxon>
        <taxon>Cyprinodontiformes</taxon>
        <taxon>Rivulidae</taxon>
        <taxon>Austrofundulus</taxon>
    </lineage>
</organism>
<dbReference type="InterPro" id="IPR001849">
    <property type="entry name" value="PH_domain"/>
</dbReference>
<keyword evidence="5" id="KW-1185">Reference proteome</keyword>
<dbReference type="GO" id="GO:0070273">
    <property type="term" value="F:phosphatidylinositol-4-phosphate binding"/>
    <property type="evidence" value="ECO:0007669"/>
    <property type="project" value="TreeGrafter"/>
</dbReference>
<evidence type="ECO:0000259" key="3">
    <source>
        <dbReference type="PROSITE" id="PS50003"/>
    </source>
</evidence>
<reference evidence="6" key="1">
    <citation type="submission" date="2025-08" db="UniProtKB">
        <authorList>
            <consortium name="RefSeq"/>
        </authorList>
    </citation>
    <scope>IDENTIFICATION</scope>
</reference>
<feature type="compositionally biased region" description="Basic and acidic residues" evidence="2">
    <location>
        <begin position="384"/>
        <end position="404"/>
    </location>
</feature>
<dbReference type="PROSITE" id="PS50020">
    <property type="entry name" value="WW_DOMAIN_2"/>
    <property type="match status" value="2"/>
</dbReference>
<dbReference type="InterPro" id="IPR011993">
    <property type="entry name" value="PH-like_dom_sf"/>
</dbReference>
<dbReference type="Pfam" id="PF00169">
    <property type="entry name" value="PH"/>
    <property type="match status" value="1"/>
</dbReference>
<dbReference type="PROSITE" id="PS50003">
    <property type="entry name" value="PH_DOMAIN"/>
    <property type="match status" value="1"/>
</dbReference>
<feature type="compositionally biased region" description="Basic and acidic residues" evidence="2">
    <location>
        <begin position="1074"/>
        <end position="1086"/>
    </location>
</feature>
<feature type="region of interest" description="Disordered" evidence="2">
    <location>
        <begin position="423"/>
        <end position="477"/>
    </location>
</feature>
<evidence type="ECO:0000256" key="1">
    <source>
        <dbReference type="SAM" id="Coils"/>
    </source>
</evidence>
<feature type="compositionally biased region" description="Polar residues" evidence="2">
    <location>
        <begin position="172"/>
        <end position="193"/>
    </location>
</feature>
<dbReference type="FunFam" id="2.30.29.30:FF:000083">
    <property type="entry name" value="Pleckstrin homology domain-containing family A member 5"/>
    <property type="match status" value="1"/>
</dbReference>
<feature type="compositionally biased region" description="Basic residues" evidence="2">
    <location>
        <begin position="1087"/>
        <end position="1102"/>
    </location>
</feature>
<dbReference type="Proteomes" id="UP000192220">
    <property type="component" value="Unplaced"/>
</dbReference>
<feature type="compositionally biased region" description="Basic and acidic residues" evidence="2">
    <location>
        <begin position="1002"/>
        <end position="1016"/>
    </location>
</feature>
<dbReference type="SUPFAM" id="SSF51045">
    <property type="entry name" value="WW domain"/>
    <property type="match status" value="2"/>
</dbReference>
<dbReference type="Pfam" id="PF25541">
    <property type="entry name" value="TBCA_PH"/>
    <property type="match status" value="1"/>
</dbReference>
<gene>
    <name evidence="6" type="primary">LOC106534742</name>
</gene>
<dbReference type="OrthoDB" id="43122at2759"/>
<dbReference type="InterPro" id="IPR001202">
    <property type="entry name" value="WW_dom"/>
</dbReference>
<dbReference type="InterPro" id="IPR036020">
    <property type="entry name" value="WW_dom_sf"/>
</dbReference>
<evidence type="ECO:0000313" key="6">
    <source>
        <dbReference type="RefSeq" id="XP_013886928.1"/>
    </source>
</evidence>
<feature type="region of interest" description="Disordered" evidence="2">
    <location>
        <begin position="909"/>
        <end position="1122"/>
    </location>
</feature>
<name>A0A2I4D3V3_AUSLI</name>
<sequence length="1297" mass="147052">MSNTRGCSCPPLPDAVAKVSVYALPARAEPRHCHTLVPDMAAELQPEWISALPSSWSYGVTRDGRVFFLNEEAKSTTWLHPVSGEAVITGHRKTPDLPTGWEEGFTFEGARCFINHNERKVTCKHPVSGLPSQDNCIFVVNEHVNCRKLCRPAFSRSASKVPVNEKKERPLSTMSEASNHTAATSDCTANPNSPAGRPSRPSKKIHNFGKRSNSIRRNPNAPVMKRNWLYKQDSTGMKLWKKRWFVLSDLCLFYYRDEKEEGVLGSILLPSFQISMLSVDDHINRKYAFKATHPNMRTYYFCTDTAKEMESWMKVMTDAALVHSEPVKRLDRLKVEQCGPQEVSHVVNHKLPLTQPEIQNNERNLEVDRERSAAVTSTKEEEEDRKQRDAERYGFQKDGAERGRPLTKINSLKLQSTQAAAIKANVTSPQPPAETESMHQKPQMNGSGEQLPANGNGLPVLQSPNQEPDRSLSRTSSMQQLEQWVRIQRVRNQDDDTRSITSYQTLPRNLPSHRLPYMSHYGDGYRTMPRNSMAQRDSICSMSPSLYDQALGPAAAEKRRSMRDDTMWQLYEWQQRQAFGRQPGLYSNMASPKTMINLSEHAAPSHSIPPSPSHGSLSMYGGYSPMRSYNMANAPSEFSSPIYRRESSLDRRHRPQINKYAYPPDRRSMPAGIPIQTITAHSLQGKSPEELTLLLIKLRRQQAELNSIREHTVAQLMQLNMDGDNPKNDILSHHLQRNLMYLDNQLSPEDYREQAYTCMPEEVDTDTKLSRLCEQDKVVRTHEEKLQQLYREKHTLETALLSASQEIELGSDDPAVVQQRDLLQSGLLSTCRELSRVTAELERSCREYDKLEGDVTLAKSNLLEQLEALGSPQTEPPSQQHVRIQKELWRIQDVMEALNKNKAQRIAVDGMGFSGPKTNLSKLKNEEVDSVPPRPPLPHSYEPNPTIVPPPAPHAGVRPSSLHRPEDRKANHRNSTHSGPDYRLYKSEPELTTVAEVDENNGEDRSEHPADREHAGSKGVSYPVGIVPPRTKSPVPESSSIASYVTLRKTKKPDPRTERPRSAAEQQLCAAEGSRPRMSVEEQMERIRRHQQGTLREKKRALGVRGGSLESTPSRSHSFTTKENHFRTLQSQMRRRDDLMSFDIQELEASLRHQELAREQETPAEEIARLKETSQADHFNLDRELSVPDKVLIPERYIESDPEEPLSPEQEADKQRKVDRIKALIAKNSMPNVLPSLALSPEDENEEEVTVQEKEKMINISYELAAEASKRSKLVAGTSPEAKRREGGGLYQRNAWA</sequence>
<feature type="compositionally biased region" description="Basic residues" evidence="2">
    <location>
        <begin position="200"/>
        <end position="209"/>
    </location>
</feature>
<dbReference type="InterPro" id="IPR040392">
    <property type="entry name" value="PKHA4-7_PH"/>
</dbReference>
<dbReference type="CDD" id="cd00201">
    <property type="entry name" value="WW"/>
    <property type="match status" value="1"/>
</dbReference>
<dbReference type="PANTHER" id="PTHR12752">
    <property type="entry name" value="PHOSPHOINOSITOL 3-PHOSPHATE-BINDING PROTEIN"/>
    <property type="match status" value="1"/>
</dbReference>
<dbReference type="GO" id="GO:0080025">
    <property type="term" value="F:phosphatidylinositol-3,5-bisphosphate binding"/>
    <property type="evidence" value="ECO:0007669"/>
    <property type="project" value="TreeGrafter"/>
</dbReference>
<dbReference type="GO" id="GO:0010314">
    <property type="term" value="F:phosphatidylinositol-5-phosphate binding"/>
    <property type="evidence" value="ECO:0007669"/>
    <property type="project" value="TreeGrafter"/>
</dbReference>
<dbReference type="STRING" id="52670.A0A2I4D3V3"/>
<dbReference type="InParanoid" id="A0A2I4D3V3"/>
<dbReference type="KEGG" id="alim:106534742"/>